<dbReference type="OrthoDB" id="431212at2759"/>
<dbReference type="EMBL" id="KL198046">
    <property type="protein sequence ID" value="KDQ12985.1"/>
    <property type="molecule type" value="Genomic_DNA"/>
</dbReference>
<evidence type="ECO:0000256" key="1">
    <source>
        <dbReference type="ARBA" id="ARBA00004127"/>
    </source>
</evidence>
<keyword evidence="6 7" id="KW-0472">Membrane</keyword>
<dbReference type="GO" id="GO:0015853">
    <property type="term" value="P:adenine transport"/>
    <property type="evidence" value="ECO:0007669"/>
    <property type="project" value="TreeGrafter"/>
</dbReference>
<feature type="transmembrane region" description="Helical" evidence="7">
    <location>
        <begin position="153"/>
        <end position="172"/>
    </location>
</feature>
<feature type="transmembrane region" description="Helical" evidence="7">
    <location>
        <begin position="367"/>
        <end position="392"/>
    </location>
</feature>
<keyword evidence="4 7" id="KW-0812">Transmembrane</keyword>
<dbReference type="FunCoup" id="A0A067ME51">
    <property type="interactions" value="53"/>
</dbReference>
<dbReference type="PANTHER" id="PTHR43337:SF1">
    <property type="entry name" value="XANTHINE_URACIL PERMEASE C887.17-RELATED"/>
    <property type="match status" value="1"/>
</dbReference>
<dbReference type="GO" id="GO:0005345">
    <property type="term" value="F:purine nucleobase transmembrane transporter activity"/>
    <property type="evidence" value="ECO:0007669"/>
    <property type="project" value="TreeGrafter"/>
</dbReference>
<dbReference type="PANTHER" id="PTHR43337">
    <property type="entry name" value="XANTHINE/URACIL PERMEASE C887.17-RELATED"/>
    <property type="match status" value="1"/>
</dbReference>
<dbReference type="GO" id="GO:0005886">
    <property type="term" value="C:plasma membrane"/>
    <property type="evidence" value="ECO:0007669"/>
    <property type="project" value="TreeGrafter"/>
</dbReference>
<dbReference type="GO" id="GO:0012505">
    <property type="term" value="C:endomembrane system"/>
    <property type="evidence" value="ECO:0007669"/>
    <property type="project" value="UniProtKB-SubCell"/>
</dbReference>
<dbReference type="Pfam" id="PF00860">
    <property type="entry name" value="Xan_ur_permease"/>
    <property type="match status" value="1"/>
</dbReference>
<evidence type="ECO:0000256" key="3">
    <source>
        <dbReference type="ARBA" id="ARBA00022448"/>
    </source>
</evidence>
<feature type="transmembrane region" description="Helical" evidence="7">
    <location>
        <begin position="184"/>
        <end position="202"/>
    </location>
</feature>
<keyword evidence="3" id="KW-0813">Transport</keyword>
<keyword evidence="5 7" id="KW-1133">Transmembrane helix</keyword>
<dbReference type="STRING" id="930990.A0A067ME51"/>
<dbReference type="InParanoid" id="A0A067ME51"/>
<dbReference type="AlphaFoldDB" id="A0A067ME51"/>
<evidence type="ECO:0000256" key="7">
    <source>
        <dbReference type="SAM" id="Phobius"/>
    </source>
</evidence>
<feature type="transmembrane region" description="Helical" evidence="7">
    <location>
        <begin position="327"/>
        <end position="347"/>
    </location>
</feature>
<dbReference type="HOGENOM" id="CLU_024508_3_2_1"/>
<feature type="transmembrane region" description="Helical" evidence="7">
    <location>
        <begin position="404"/>
        <end position="423"/>
    </location>
</feature>
<comment type="subcellular location">
    <subcellularLocation>
        <location evidence="1">Endomembrane system</location>
        <topology evidence="1">Multi-pass membrane protein</topology>
    </subcellularLocation>
</comment>
<dbReference type="InterPro" id="IPR045018">
    <property type="entry name" value="Azg-like"/>
</dbReference>
<accession>A0A067ME51</accession>
<keyword evidence="9" id="KW-1185">Reference proteome</keyword>
<organism evidence="8 9">
    <name type="scientific">Botryobasidium botryosum (strain FD-172 SS1)</name>
    <dbReference type="NCBI Taxonomy" id="930990"/>
    <lineage>
        <taxon>Eukaryota</taxon>
        <taxon>Fungi</taxon>
        <taxon>Dikarya</taxon>
        <taxon>Basidiomycota</taxon>
        <taxon>Agaricomycotina</taxon>
        <taxon>Agaricomycetes</taxon>
        <taxon>Cantharellales</taxon>
        <taxon>Botryobasidiaceae</taxon>
        <taxon>Botryobasidium</taxon>
    </lineage>
</organism>
<dbReference type="GO" id="GO:0015854">
    <property type="term" value="P:guanine transport"/>
    <property type="evidence" value="ECO:0007669"/>
    <property type="project" value="TreeGrafter"/>
</dbReference>
<name>A0A067ME51_BOTB1</name>
<reference evidence="9" key="1">
    <citation type="journal article" date="2014" name="Proc. Natl. Acad. Sci. U.S.A.">
        <title>Extensive sampling of basidiomycete genomes demonstrates inadequacy of the white-rot/brown-rot paradigm for wood decay fungi.</title>
        <authorList>
            <person name="Riley R."/>
            <person name="Salamov A.A."/>
            <person name="Brown D.W."/>
            <person name="Nagy L.G."/>
            <person name="Floudas D."/>
            <person name="Held B.W."/>
            <person name="Levasseur A."/>
            <person name="Lombard V."/>
            <person name="Morin E."/>
            <person name="Otillar R."/>
            <person name="Lindquist E.A."/>
            <person name="Sun H."/>
            <person name="LaButti K.M."/>
            <person name="Schmutz J."/>
            <person name="Jabbour D."/>
            <person name="Luo H."/>
            <person name="Baker S.E."/>
            <person name="Pisabarro A.G."/>
            <person name="Walton J.D."/>
            <person name="Blanchette R.A."/>
            <person name="Henrissat B."/>
            <person name="Martin F."/>
            <person name="Cullen D."/>
            <person name="Hibbett D.S."/>
            <person name="Grigoriev I.V."/>
        </authorList>
    </citation>
    <scope>NUCLEOTIDE SEQUENCE [LARGE SCALE GENOMIC DNA]</scope>
    <source>
        <strain evidence="9">FD-172 SS1</strain>
    </source>
</reference>
<evidence type="ECO:0000256" key="4">
    <source>
        <dbReference type="ARBA" id="ARBA00022692"/>
    </source>
</evidence>
<protein>
    <recommendedName>
        <fullName evidence="10">Xanthine/uracil permease</fullName>
    </recommendedName>
</protein>
<dbReference type="InterPro" id="IPR006043">
    <property type="entry name" value="NCS2"/>
</dbReference>
<evidence type="ECO:0008006" key="10">
    <source>
        <dbReference type="Google" id="ProtNLM"/>
    </source>
</evidence>
<feature type="transmembrane region" description="Helical" evidence="7">
    <location>
        <begin position="246"/>
        <end position="275"/>
    </location>
</feature>
<evidence type="ECO:0000313" key="8">
    <source>
        <dbReference type="EMBL" id="KDQ12985.1"/>
    </source>
</evidence>
<sequence length="550" mass="59269">MSRLNNAVDKLNNAVAASPVGSWFRLDGSGHPRSRIGSRFTTEIRAGLTTFAAMAYIISVNASILSDTGGTCVCQPTAGDPICANSADYAACKEIVRRDLITTTAAASCLASVLMGLVANLPVALAPGLGLNAYFAYSVVGFNGTGKITYREALAAVFMEGWLFFILSLLGIRQWLARIIPKSLTLATGAGIGLFIALIGLSPNGLGAVGGDYVNLVGLGGCPAQYADPEHTSYCLSHVLQSPTMWLGIFLGGIITVLLMMYRVRGAIIIGIFIVSIISWPRRSNVTLFPHTDQGDANFDFFKKVVNFHKLEKIGNAADFNYRSGQVWLALITFLYVDLFDTTGTLYAMAKFADLINPKTRDFEGSTLAYCVDAFSISMGSLMGTSPVTAFIESSVSYGGRTGLTAVTAGMAFFVAIFFAPIFASIPSYATGGALVIVGSLMARNVAEINWRYMGDAVPAFLTLVIIPYTYNIAYGLITGIISYFLLNTIPWAIRKLTRGRISPPGYEVRRQWSIPEDGLLPLWMYVLISSDFSLSTRLVDSRTDSFPCL</sequence>
<dbReference type="Proteomes" id="UP000027195">
    <property type="component" value="Unassembled WGS sequence"/>
</dbReference>
<comment type="similarity">
    <text evidence="2">Belongs to the nucleobase:cation symporter-2 (NCS2) (TC 2.A.40) family. Azg-like subfamily.</text>
</comment>
<proteinExistence type="inferred from homology"/>
<evidence type="ECO:0000256" key="5">
    <source>
        <dbReference type="ARBA" id="ARBA00022989"/>
    </source>
</evidence>
<evidence type="ECO:0000256" key="6">
    <source>
        <dbReference type="ARBA" id="ARBA00023136"/>
    </source>
</evidence>
<evidence type="ECO:0000313" key="9">
    <source>
        <dbReference type="Proteomes" id="UP000027195"/>
    </source>
</evidence>
<gene>
    <name evidence="8" type="ORF">BOTBODRAFT_111998</name>
</gene>
<evidence type="ECO:0000256" key="2">
    <source>
        <dbReference type="ARBA" id="ARBA00005697"/>
    </source>
</evidence>